<dbReference type="Gene3D" id="3.40.50.2300">
    <property type="match status" value="1"/>
</dbReference>
<evidence type="ECO:0000256" key="2">
    <source>
        <dbReference type="PROSITE-ProRule" id="PRU00169"/>
    </source>
</evidence>
<proteinExistence type="predicted"/>
<dbReference type="PANTHER" id="PTHR48111">
    <property type="entry name" value="REGULATOR OF RPOS"/>
    <property type="match status" value="1"/>
</dbReference>
<dbReference type="Pfam" id="PF04397">
    <property type="entry name" value="LytTR"/>
    <property type="match status" value="1"/>
</dbReference>
<gene>
    <name evidence="5" type="primary">algR_1</name>
    <name evidence="5" type="ORF">MasN3_16640</name>
</gene>
<dbReference type="EMBL" id="AP026966">
    <property type="protein sequence ID" value="BDT58170.1"/>
    <property type="molecule type" value="Genomic_DNA"/>
</dbReference>
<feature type="domain" description="Response regulatory" evidence="3">
    <location>
        <begin position="3"/>
        <end position="115"/>
    </location>
</feature>
<dbReference type="Pfam" id="PF00072">
    <property type="entry name" value="Response_reg"/>
    <property type="match status" value="1"/>
</dbReference>
<evidence type="ECO:0000313" key="5">
    <source>
        <dbReference type="EMBL" id="BDT58170.1"/>
    </source>
</evidence>
<reference evidence="5" key="1">
    <citation type="submission" date="2022-11" db="EMBL/GenBank/DDBJ databases">
        <title>Isolation and characterization of PLA-degrading bacterium Massilia sp. from Antarctic soil.</title>
        <authorList>
            <person name="Sato K."/>
            <person name="Gomez-Fuentes C."/>
            <person name="Ahmad S.A."/>
            <person name="Zulkharnain A."/>
        </authorList>
    </citation>
    <scope>NUCLEOTIDE SEQUENCE</scope>
    <source>
        <strain evidence="5">N-3</strain>
    </source>
</reference>
<evidence type="ECO:0000259" key="3">
    <source>
        <dbReference type="PROSITE" id="PS50110"/>
    </source>
</evidence>
<evidence type="ECO:0000256" key="1">
    <source>
        <dbReference type="ARBA" id="ARBA00023125"/>
    </source>
</evidence>
<keyword evidence="2" id="KW-0597">Phosphoprotein</keyword>
<sequence length="256" mass="28496">MPTAIIADDEDLQRAELQRLLALAWPELEIVASVEDGSEALAAIAELEPSVAFLDIRMPGISGLEVARASGGKACVVFTTAYDSHALEAFDLGAVDYLLKPVNGARLEQALQRVRAQLDTKGGSAERAKSWMELDHRLRPNAAQERIRWISCTAGNIIKLFPIDEILFFESDTRYTRVVTATDEGLIRMPIKDLVAGLDPDQFWQIRRGTLVCARAIARIRRDEAGGFVVELRAHPAQLKVGQTYAWRFRNEVLIR</sequence>
<dbReference type="RefSeq" id="WP_281914462.1">
    <property type="nucleotide sequence ID" value="NZ_AP026966.1"/>
</dbReference>
<organism evidence="5 6">
    <name type="scientific">Massilia varians</name>
    <dbReference type="NCBI Taxonomy" id="457921"/>
    <lineage>
        <taxon>Bacteria</taxon>
        <taxon>Pseudomonadati</taxon>
        <taxon>Pseudomonadota</taxon>
        <taxon>Betaproteobacteria</taxon>
        <taxon>Burkholderiales</taxon>
        <taxon>Oxalobacteraceae</taxon>
        <taxon>Telluria group</taxon>
        <taxon>Massilia</taxon>
    </lineage>
</organism>
<dbReference type="InterPro" id="IPR039420">
    <property type="entry name" value="WalR-like"/>
</dbReference>
<dbReference type="SMART" id="SM00448">
    <property type="entry name" value="REC"/>
    <property type="match status" value="1"/>
</dbReference>
<dbReference type="Proteomes" id="UP001163336">
    <property type="component" value="Chromosome"/>
</dbReference>
<dbReference type="SUPFAM" id="SSF52172">
    <property type="entry name" value="CheY-like"/>
    <property type="match status" value="1"/>
</dbReference>
<dbReference type="Gene3D" id="2.40.50.1020">
    <property type="entry name" value="LytTr DNA-binding domain"/>
    <property type="match status" value="1"/>
</dbReference>
<dbReference type="PANTHER" id="PTHR48111:SF69">
    <property type="entry name" value="RESPONSE REGULATOR RECEIVER"/>
    <property type="match status" value="1"/>
</dbReference>
<dbReference type="InterPro" id="IPR007492">
    <property type="entry name" value="LytTR_DNA-bd_dom"/>
</dbReference>
<evidence type="ECO:0000259" key="4">
    <source>
        <dbReference type="PROSITE" id="PS50930"/>
    </source>
</evidence>
<dbReference type="PROSITE" id="PS50930">
    <property type="entry name" value="HTH_LYTTR"/>
    <property type="match status" value="1"/>
</dbReference>
<dbReference type="SMART" id="SM00850">
    <property type="entry name" value="LytTR"/>
    <property type="match status" value="1"/>
</dbReference>
<dbReference type="PROSITE" id="PS50110">
    <property type="entry name" value="RESPONSE_REGULATORY"/>
    <property type="match status" value="1"/>
</dbReference>
<feature type="domain" description="HTH LytTR-type" evidence="4">
    <location>
        <begin position="150"/>
        <end position="226"/>
    </location>
</feature>
<accession>A0ABM8C4N8</accession>
<keyword evidence="6" id="KW-1185">Reference proteome</keyword>
<evidence type="ECO:0000313" key="6">
    <source>
        <dbReference type="Proteomes" id="UP001163336"/>
    </source>
</evidence>
<dbReference type="InterPro" id="IPR001789">
    <property type="entry name" value="Sig_transdc_resp-reg_receiver"/>
</dbReference>
<dbReference type="InterPro" id="IPR011006">
    <property type="entry name" value="CheY-like_superfamily"/>
</dbReference>
<dbReference type="GO" id="GO:0003677">
    <property type="term" value="F:DNA binding"/>
    <property type="evidence" value="ECO:0007669"/>
    <property type="project" value="UniProtKB-KW"/>
</dbReference>
<name>A0ABM8C4N8_9BURK</name>
<keyword evidence="1 5" id="KW-0238">DNA-binding</keyword>
<feature type="modified residue" description="4-aspartylphosphate" evidence="2">
    <location>
        <position position="55"/>
    </location>
</feature>
<protein>
    <submittedName>
        <fullName evidence="5">DNA-binding response regulator</fullName>
    </submittedName>
</protein>